<dbReference type="Proteomes" id="UP000662973">
    <property type="component" value="Chromosome"/>
</dbReference>
<keyword evidence="3" id="KW-1185">Reference proteome</keyword>
<evidence type="ECO:0000256" key="1">
    <source>
        <dbReference type="SAM" id="Phobius"/>
    </source>
</evidence>
<organism evidence="2 3">
    <name type="scientific">Halapricum desulfuricans</name>
    <dbReference type="NCBI Taxonomy" id="2841257"/>
    <lineage>
        <taxon>Archaea</taxon>
        <taxon>Methanobacteriati</taxon>
        <taxon>Methanobacteriota</taxon>
        <taxon>Stenosarchaea group</taxon>
        <taxon>Halobacteria</taxon>
        <taxon>Halobacteriales</taxon>
        <taxon>Haloarculaceae</taxon>
        <taxon>Halapricum</taxon>
    </lineage>
</organism>
<reference evidence="2 3" key="1">
    <citation type="submission" date="2020-11" db="EMBL/GenBank/DDBJ databases">
        <title>Carbohydrate-dependent, anaerobic sulfur respiration: A novel catabolism in halophilic archaea.</title>
        <authorList>
            <person name="Sorokin D.Y."/>
            <person name="Messina E."/>
            <person name="Smedile F."/>
            <person name="La Cono V."/>
            <person name="Hallsworth J.E."/>
            <person name="Yakimov M.M."/>
        </authorList>
    </citation>
    <scope>NUCLEOTIDE SEQUENCE [LARGE SCALE GENOMIC DNA]</scope>
    <source>
        <strain evidence="2 3">HSR12-2</strain>
    </source>
</reference>
<feature type="transmembrane region" description="Helical" evidence="1">
    <location>
        <begin position="20"/>
        <end position="40"/>
    </location>
</feature>
<accession>A0A897N6H7</accession>
<dbReference type="GeneID" id="68853210"/>
<name>A0A897N6H7_9EURY</name>
<dbReference type="RefSeq" id="WP_229110149.1">
    <property type="nucleotide sequence ID" value="NZ_CP064788.1"/>
</dbReference>
<protein>
    <submittedName>
        <fullName evidence="2">Uncharacterized protein</fullName>
    </submittedName>
</protein>
<dbReference type="EMBL" id="CP064788">
    <property type="protein sequence ID" value="QSG09990.1"/>
    <property type="molecule type" value="Genomic_DNA"/>
</dbReference>
<evidence type="ECO:0000313" key="2">
    <source>
        <dbReference type="EMBL" id="QSG09990.1"/>
    </source>
</evidence>
<sequence>MIVSGPPLSVVVGVLTRTVVAGSGIVGTAALLLFVPVYALRLLTAVLIVGAAVLALMILQSVLITLFALAGLLALASLPVSVERTTSKALEQ</sequence>
<gene>
    <name evidence="2" type="ORF">HSR122_2614</name>
</gene>
<keyword evidence="1" id="KW-0472">Membrane</keyword>
<keyword evidence="1" id="KW-0812">Transmembrane</keyword>
<keyword evidence="1" id="KW-1133">Transmembrane helix</keyword>
<proteinExistence type="predicted"/>
<feature type="transmembrane region" description="Helical" evidence="1">
    <location>
        <begin position="47"/>
        <end position="76"/>
    </location>
</feature>
<dbReference type="KEGG" id="hds:HSR122_2614"/>
<evidence type="ECO:0000313" key="3">
    <source>
        <dbReference type="Proteomes" id="UP000662973"/>
    </source>
</evidence>
<dbReference type="AlphaFoldDB" id="A0A897N6H7"/>